<dbReference type="Proteomes" id="UP000033588">
    <property type="component" value="Unassembled WGS sequence"/>
</dbReference>
<feature type="domain" description="Pirin C-terminal" evidence="5">
    <location>
        <begin position="193"/>
        <end position="289"/>
    </location>
</feature>
<dbReference type="GO" id="GO:0046872">
    <property type="term" value="F:metal ion binding"/>
    <property type="evidence" value="ECO:0007669"/>
    <property type="project" value="UniProtKB-KW"/>
</dbReference>
<feature type="binding site" evidence="2">
    <location>
        <position position="124"/>
    </location>
    <ligand>
        <name>Fe cation</name>
        <dbReference type="ChEBI" id="CHEBI:24875"/>
    </ligand>
</feature>
<dbReference type="PANTHER" id="PTHR13903">
    <property type="entry name" value="PIRIN-RELATED"/>
    <property type="match status" value="1"/>
</dbReference>
<proteinExistence type="inferred from homology"/>
<comment type="similarity">
    <text evidence="1 3">Belongs to the pirin family.</text>
</comment>
<gene>
    <name evidence="6" type="ORF">VC35_06365</name>
</gene>
<dbReference type="InterPro" id="IPR014710">
    <property type="entry name" value="RmlC-like_jellyroll"/>
</dbReference>
<dbReference type="CDD" id="cd02909">
    <property type="entry name" value="cupin_pirin_N"/>
    <property type="match status" value="1"/>
</dbReference>
<dbReference type="PANTHER" id="PTHR13903:SF8">
    <property type="entry name" value="PIRIN"/>
    <property type="match status" value="1"/>
</dbReference>
<keyword evidence="2" id="KW-0479">Metal-binding</keyword>
<organism evidence="6 7">
    <name type="scientific">Pseudomonas fluorescens</name>
    <dbReference type="NCBI Taxonomy" id="294"/>
    <lineage>
        <taxon>Bacteria</taxon>
        <taxon>Pseudomonadati</taxon>
        <taxon>Pseudomonadota</taxon>
        <taxon>Gammaproteobacteria</taxon>
        <taxon>Pseudomonadales</taxon>
        <taxon>Pseudomonadaceae</taxon>
        <taxon>Pseudomonas</taxon>
    </lineage>
</organism>
<dbReference type="SUPFAM" id="SSF51182">
    <property type="entry name" value="RmlC-like cupins"/>
    <property type="match status" value="1"/>
</dbReference>
<comment type="cofactor">
    <cofactor evidence="2">
        <name>Fe cation</name>
        <dbReference type="ChEBI" id="CHEBI:24875"/>
    </cofactor>
    <text evidence="2">Binds 1 Fe cation per subunit.</text>
</comment>
<dbReference type="GO" id="GO:0051213">
    <property type="term" value="F:dioxygenase activity"/>
    <property type="evidence" value="ECO:0007669"/>
    <property type="project" value="UniProtKB-KW"/>
</dbReference>
<name>A0A0F4U0V7_PSEFL</name>
<keyword evidence="2" id="KW-0408">Iron</keyword>
<feature type="binding site" evidence="2">
    <location>
        <position position="80"/>
    </location>
    <ligand>
        <name>Fe cation</name>
        <dbReference type="ChEBI" id="CHEBI:24875"/>
    </ligand>
</feature>
<keyword evidence="6" id="KW-0223">Dioxygenase</keyword>
<evidence type="ECO:0000259" key="5">
    <source>
        <dbReference type="Pfam" id="PF05726"/>
    </source>
</evidence>
<reference evidence="6 7" key="1">
    <citation type="submission" date="2015-03" db="EMBL/GenBank/DDBJ databases">
        <title>Comparative genomics of Pseudomonas insights into diversity of traits involved in vanlence and defense.</title>
        <authorList>
            <person name="Qin Y."/>
        </authorList>
    </citation>
    <scope>NUCLEOTIDE SEQUENCE [LARGE SCALE GENOMIC DNA]</scope>
    <source>
        <strain evidence="6 7">C8</strain>
    </source>
</reference>
<evidence type="ECO:0000256" key="1">
    <source>
        <dbReference type="ARBA" id="ARBA00008416"/>
    </source>
</evidence>
<dbReference type="RefSeq" id="WP_046038556.1">
    <property type="nucleotide sequence ID" value="NZ_LACC01000009.1"/>
</dbReference>
<dbReference type="InterPro" id="IPR011051">
    <property type="entry name" value="RmlC_Cupin_sf"/>
</dbReference>
<dbReference type="CDD" id="cd02247">
    <property type="entry name" value="cupin_pirin_C"/>
    <property type="match status" value="1"/>
</dbReference>
<evidence type="ECO:0000313" key="7">
    <source>
        <dbReference type="Proteomes" id="UP000033588"/>
    </source>
</evidence>
<evidence type="ECO:0000256" key="2">
    <source>
        <dbReference type="PIRSR" id="PIRSR006232-1"/>
    </source>
</evidence>
<dbReference type="EMBL" id="LACC01000009">
    <property type="protein sequence ID" value="KJZ49347.1"/>
    <property type="molecule type" value="Genomic_DNA"/>
</dbReference>
<dbReference type="PATRIC" id="fig|294.132.peg.5865"/>
<evidence type="ECO:0000259" key="4">
    <source>
        <dbReference type="Pfam" id="PF02678"/>
    </source>
</evidence>
<sequence length="312" mass="34376">MSNQEPQCLLSSSLDCPMEEGIKAIQRITARSAEVGGGITVNRLMPSRQRRMIGAWCFLDHAGPAVFEKKAGLRVGPHPHIGLQTFTWMIKGKVLHRDSLGNVQIIRPGQVNLMTAGRGITHTEESLPDEHHLHAAQLWIALPEGDENCAPTFDHYPDLPVWDDGGVKFTLLAGSFDGRTAPSRIFSPLVGMDLASQGAASIRLAVEPQFEHGILPLEGTFTINGQTIFRNELAYLGRGLSEIELSSTQGSRALLLGGEPFAEEIQLWWNFVGHSKEEIAEALEAWNSRDLERFGDVEGFDGERLVAPRLPW</sequence>
<dbReference type="Pfam" id="PF05726">
    <property type="entry name" value="Pirin_C"/>
    <property type="match status" value="1"/>
</dbReference>
<dbReference type="InterPro" id="IPR012093">
    <property type="entry name" value="Pirin"/>
</dbReference>
<dbReference type="AlphaFoldDB" id="A0A0F4U0V7"/>
<dbReference type="InterPro" id="IPR003829">
    <property type="entry name" value="Pirin_N_dom"/>
</dbReference>
<feature type="binding site" evidence="2">
    <location>
        <position position="122"/>
    </location>
    <ligand>
        <name>Fe cation</name>
        <dbReference type="ChEBI" id="CHEBI:24875"/>
    </ligand>
</feature>
<comment type="caution">
    <text evidence="6">The sequence shown here is derived from an EMBL/GenBank/DDBJ whole genome shotgun (WGS) entry which is preliminary data.</text>
</comment>
<dbReference type="Gene3D" id="2.60.120.10">
    <property type="entry name" value="Jelly Rolls"/>
    <property type="match status" value="1"/>
</dbReference>
<keyword evidence="6" id="KW-0560">Oxidoreductase</keyword>
<dbReference type="OrthoDB" id="9780903at2"/>
<evidence type="ECO:0000256" key="3">
    <source>
        <dbReference type="RuleBase" id="RU003457"/>
    </source>
</evidence>
<dbReference type="PIRSF" id="PIRSF006232">
    <property type="entry name" value="Pirin"/>
    <property type="match status" value="1"/>
</dbReference>
<dbReference type="InterPro" id="IPR008778">
    <property type="entry name" value="Pirin_C_dom"/>
</dbReference>
<evidence type="ECO:0000313" key="6">
    <source>
        <dbReference type="EMBL" id="KJZ49347.1"/>
    </source>
</evidence>
<feature type="binding site" evidence="2">
    <location>
        <position position="78"/>
    </location>
    <ligand>
        <name>Fe cation</name>
        <dbReference type="ChEBI" id="CHEBI:24875"/>
    </ligand>
</feature>
<protein>
    <submittedName>
        <fullName evidence="6">Quercetin 2,3-dioxygenase</fullName>
    </submittedName>
</protein>
<accession>A0A0F4U0V7</accession>
<dbReference type="Pfam" id="PF02678">
    <property type="entry name" value="Pirin"/>
    <property type="match status" value="1"/>
</dbReference>
<feature type="domain" description="Pirin N-terminal" evidence="4">
    <location>
        <begin position="41"/>
        <end position="140"/>
    </location>
</feature>